<dbReference type="OrthoDB" id="9848969at2"/>
<dbReference type="AlphaFoldDB" id="A0A5M3WUY3"/>
<dbReference type="EMBL" id="BLAE01000018">
    <property type="protein sequence ID" value="GES09948.1"/>
    <property type="molecule type" value="Genomic_DNA"/>
</dbReference>
<feature type="transmembrane region" description="Helical" evidence="1">
    <location>
        <begin position="85"/>
        <end position="105"/>
    </location>
</feature>
<proteinExistence type="predicted"/>
<keyword evidence="1" id="KW-0472">Membrane</keyword>
<keyword evidence="1" id="KW-0812">Transmembrane</keyword>
<keyword evidence="3" id="KW-1185">Reference proteome</keyword>
<protein>
    <submittedName>
        <fullName evidence="2">Uncharacterized protein</fullName>
    </submittedName>
</protein>
<evidence type="ECO:0000313" key="2">
    <source>
        <dbReference type="EMBL" id="GES09948.1"/>
    </source>
</evidence>
<reference evidence="2 3" key="1">
    <citation type="submission" date="2019-10" db="EMBL/GenBank/DDBJ databases">
        <title>Whole genome shotgun sequence of Acrocarpospora macrocephala NBRC 16266.</title>
        <authorList>
            <person name="Ichikawa N."/>
            <person name="Kimura A."/>
            <person name="Kitahashi Y."/>
            <person name="Komaki H."/>
            <person name="Oguchi A."/>
        </authorList>
    </citation>
    <scope>NUCLEOTIDE SEQUENCE [LARGE SCALE GENOMIC DNA]</scope>
    <source>
        <strain evidence="2 3">NBRC 16266</strain>
    </source>
</reference>
<keyword evidence="1" id="KW-1133">Transmembrane helix</keyword>
<sequence length="109" mass="11989">MSNSELAERMDRSAARLRERLTYWAYALGGVLAVSYSLVIGVHKYELTDSPQIDPDRIGAGILVTSIGLALLLGGVVVRRRSKASWIIPGLFFVIGVLRIVWLLGLPPR</sequence>
<dbReference type="RefSeq" id="WP_155355443.1">
    <property type="nucleotide sequence ID" value="NZ_BAAAHL010000027.1"/>
</dbReference>
<dbReference type="Proteomes" id="UP000331127">
    <property type="component" value="Unassembled WGS sequence"/>
</dbReference>
<gene>
    <name evidence="2" type="ORF">Amac_035440</name>
</gene>
<evidence type="ECO:0000313" key="3">
    <source>
        <dbReference type="Proteomes" id="UP000331127"/>
    </source>
</evidence>
<feature type="transmembrane region" description="Helical" evidence="1">
    <location>
        <begin position="21"/>
        <end position="38"/>
    </location>
</feature>
<feature type="transmembrane region" description="Helical" evidence="1">
    <location>
        <begin position="58"/>
        <end position="78"/>
    </location>
</feature>
<name>A0A5M3WUY3_9ACTN</name>
<accession>A0A5M3WUY3</accession>
<organism evidence="2 3">
    <name type="scientific">Acrocarpospora macrocephala</name>
    <dbReference type="NCBI Taxonomy" id="150177"/>
    <lineage>
        <taxon>Bacteria</taxon>
        <taxon>Bacillati</taxon>
        <taxon>Actinomycetota</taxon>
        <taxon>Actinomycetes</taxon>
        <taxon>Streptosporangiales</taxon>
        <taxon>Streptosporangiaceae</taxon>
        <taxon>Acrocarpospora</taxon>
    </lineage>
</organism>
<comment type="caution">
    <text evidence="2">The sequence shown here is derived from an EMBL/GenBank/DDBJ whole genome shotgun (WGS) entry which is preliminary data.</text>
</comment>
<evidence type="ECO:0000256" key="1">
    <source>
        <dbReference type="SAM" id="Phobius"/>
    </source>
</evidence>